<comment type="similarity">
    <text evidence="6">Belongs to the Vsr family.</text>
</comment>
<dbReference type="InterPro" id="IPR011335">
    <property type="entry name" value="Restrct_endonuc-II-like"/>
</dbReference>
<evidence type="ECO:0000313" key="9">
    <source>
        <dbReference type="Proteomes" id="UP001499942"/>
    </source>
</evidence>
<dbReference type="NCBIfam" id="TIGR00632">
    <property type="entry name" value="vsr"/>
    <property type="match status" value="1"/>
</dbReference>
<keyword evidence="2" id="KW-0255">Endonuclease</keyword>
<dbReference type="InterPro" id="IPR004603">
    <property type="entry name" value="DNA_mismatch_endonuc_vsr"/>
</dbReference>
<evidence type="ECO:0000256" key="2">
    <source>
        <dbReference type="ARBA" id="ARBA00022759"/>
    </source>
</evidence>
<keyword evidence="3" id="KW-0227">DNA damage</keyword>
<evidence type="ECO:0000256" key="6">
    <source>
        <dbReference type="ARBA" id="ARBA00029466"/>
    </source>
</evidence>
<keyword evidence="4" id="KW-0378">Hydrolase</keyword>
<keyword evidence="1" id="KW-0540">Nuclease</keyword>
<feature type="region of interest" description="Disordered" evidence="7">
    <location>
        <begin position="119"/>
        <end position="149"/>
    </location>
</feature>
<sequence>MTTTTNAGGQSRWKDKPPPARAWKGRSGRTRAQASAEQDRAAGGTGKRWVDLGDGRRARASVELKVLAKTRRIRAYLRWSDQGTTRRPIYLGEVEHDRRRENLAEAWRRARERGLLIEEEEPPESSWAETPAVRASMQGNRSRDTTPEKSLRKLLYERGARYRVSYRPLPGLRRTADVAFPGARVAVFVDGCFWHGCEEHCRWPGTNEEFWKRKIDGNRARDADTNRALTEAGWTPVRVWEHEDPAAVADRIIALVRSRKSARPGGKSQGAVRQKVGDRIVSAAQHDATVARAVSEHAAAAS</sequence>
<evidence type="ECO:0000256" key="5">
    <source>
        <dbReference type="ARBA" id="ARBA00023204"/>
    </source>
</evidence>
<dbReference type="Proteomes" id="UP001499942">
    <property type="component" value="Unassembled WGS sequence"/>
</dbReference>
<keyword evidence="9" id="KW-1185">Reference proteome</keyword>
<proteinExistence type="inferred from homology"/>
<gene>
    <name evidence="8" type="ORF">GCM10010393_44990</name>
</gene>
<evidence type="ECO:0000313" key="8">
    <source>
        <dbReference type="EMBL" id="GAA2507192.1"/>
    </source>
</evidence>
<keyword evidence="5" id="KW-0234">DNA repair</keyword>
<dbReference type="Pfam" id="PF03852">
    <property type="entry name" value="Vsr"/>
    <property type="match status" value="1"/>
</dbReference>
<name>A0ABN3MS26_9ACTN</name>
<accession>A0ABN3MS26</accession>
<dbReference type="CDD" id="cd00221">
    <property type="entry name" value="Vsr"/>
    <property type="match status" value="1"/>
</dbReference>
<evidence type="ECO:0000256" key="1">
    <source>
        <dbReference type="ARBA" id="ARBA00022722"/>
    </source>
</evidence>
<reference evidence="8 9" key="1">
    <citation type="journal article" date="2019" name="Int. J. Syst. Evol. Microbiol.">
        <title>The Global Catalogue of Microorganisms (GCM) 10K type strain sequencing project: providing services to taxonomists for standard genome sequencing and annotation.</title>
        <authorList>
            <consortium name="The Broad Institute Genomics Platform"/>
            <consortium name="The Broad Institute Genome Sequencing Center for Infectious Disease"/>
            <person name="Wu L."/>
            <person name="Ma J."/>
        </authorList>
    </citation>
    <scope>NUCLEOTIDE SEQUENCE [LARGE SCALE GENOMIC DNA]</scope>
    <source>
        <strain evidence="8 9">JCM 5062</strain>
    </source>
</reference>
<organism evidence="8 9">
    <name type="scientific">Streptomyces gobitricini</name>
    <dbReference type="NCBI Taxonomy" id="68211"/>
    <lineage>
        <taxon>Bacteria</taxon>
        <taxon>Bacillati</taxon>
        <taxon>Actinomycetota</taxon>
        <taxon>Actinomycetes</taxon>
        <taxon>Kitasatosporales</taxon>
        <taxon>Streptomycetaceae</taxon>
        <taxon>Streptomyces</taxon>
    </lineage>
</organism>
<evidence type="ECO:0008006" key="10">
    <source>
        <dbReference type="Google" id="ProtNLM"/>
    </source>
</evidence>
<dbReference type="SUPFAM" id="SSF52980">
    <property type="entry name" value="Restriction endonuclease-like"/>
    <property type="match status" value="1"/>
</dbReference>
<dbReference type="Gene3D" id="3.40.960.10">
    <property type="entry name" value="VSR Endonuclease"/>
    <property type="match status" value="1"/>
</dbReference>
<dbReference type="EMBL" id="BAAASR010000025">
    <property type="protein sequence ID" value="GAA2507192.1"/>
    <property type="molecule type" value="Genomic_DNA"/>
</dbReference>
<evidence type="ECO:0000256" key="3">
    <source>
        <dbReference type="ARBA" id="ARBA00022763"/>
    </source>
</evidence>
<feature type="region of interest" description="Disordered" evidence="7">
    <location>
        <begin position="1"/>
        <end position="48"/>
    </location>
</feature>
<protein>
    <recommendedName>
        <fullName evidence="10">Very short patch repair endonuclease</fullName>
    </recommendedName>
</protein>
<comment type="caution">
    <text evidence="8">The sequence shown here is derived from an EMBL/GenBank/DDBJ whole genome shotgun (WGS) entry which is preliminary data.</text>
</comment>
<evidence type="ECO:0000256" key="4">
    <source>
        <dbReference type="ARBA" id="ARBA00022801"/>
    </source>
</evidence>
<evidence type="ECO:0000256" key="7">
    <source>
        <dbReference type="SAM" id="MobiDB-lite"/>
    </source>
</evidence>
<dbReference type="RefSeq" id="WP_344364093.1">
    <property type="nucleotide sequence ID" value="NZ_BAAASR010000025.1"/>
</dbReference>